<keyword evidence="1" id="KW-0472">Membrane</keyword>
<reference evidence="2" key="1">
    <citation type="submission" date="2015-10" db="EMBL/GenBank/DDBJ databases">
        <authorList>
            <person name="Regsiter A."/>
            <person name="william w."/>
        </authorList>
    </citation>
    <scope>NUCLEOTIDE SEQUENCE</scope>
    <source>
        <strain evidence="2">Montdore</strain>
    </source>
</reference>
<keyword evidence="1" id="KW-1133">Transmembrane helix</keyword>
<evidence type="ECO:0000313" key="3">
    <source>
        <dbReference type="Proteomes" id="UP001412239"/>
    </source>
</evidence>
<feature type="transmembrane region" description="Helical" evidence="1">
    <location>
        <begin position="12"/>
        <end position="31"/>
    </location>
</feature>
<organism evidence="2 3">
    <name type="scientific">Tuber aestivum</name>
    <name type="common">summer truffle</name>
    <dbReference type="NCBI Taxonomy" id="59557"/>
    <lineage>
        <taxon>Eukaryota</taxon>
        <taxon>Fungi</taxon>
        <taxon>Dikarya</taxon>
        <taxon>Ascomycota</taxon>
        <taxon>Pezizomycotina</taxon>
        <taxon>Pezizomycetes</taxon>
        <taxon>Pezizales</taxon>
        <taxon>Tuberaceae</taxon>
        <taxon>Tuber</taxon>
    </lineage>
</organism>
<sequence length="103" mass="11111">MGGTFPCEPLAVLPSSLTLLVEVGVGLGLVWSGWRREVVSGVSDGIALLEYKHFASEMPSVSYRNNKGGRALMMLGVVWAFFCFSHFFSSFFLSGSICGSPLL</sequence>
<proteinExistence type="predicted"/>
<evidence type="ECO:0000313" key="2">
    <source>
        <dbReference type="EMBL" id="CUS08860.1"/>
    </source>
</evidence>
<dbReference type="AlphaFoldDB" id="A0A292PQU4"/>
<accession>A0A292PQU4</accession>
<name>A0A292PQU4_9PEZI</name>
<gene>
    <name evidence="2" type="ORF">GSTUAT00007036001</name>
</gene>
<dbReference type="Proteomes" id="UP001412239">
    <property type="component" value="Unassembled WGS sequence"/>
</dbReference>
<protein>
    <submittedName>
        <fullName evidence="2">Uncharacterized protein</fullName>
    </submittedName>
</protein>
<keyword evidence="1" id="KW-0812">Transmembrane</keyword>
<evidence type="ECO:0000256" key="1">
    <source>
        <dbReference type="SAM" id="Phobius"/>
    </source>
</evidence>
<dbReference type="EMBL" id="LN891108">
    <property type="protein sequence ID" value="CUS08860.1"/>
    <property type="molecule type" value="Genomic_DNA"/>
</dbReference>
<keyword evidence="3" id="KW-1185">Reference proteome</keyword>
<feature type="transmembrane region" description="Helical" evidence="1">
    <location>
        <begin position="72"/>
        <end position="93"/>
    </location>
</feature>